<protein>
    <submittedName>
        <fullName evidence="1">Uncharacterized protein</fullName>
    </submittedName>
</protein>
<reference evidence="1 2" key="1">
    <citation type="journal article" date="2020" name="Cell">
        <title>Large-Scale Comparative Analyses of Tick Genomes Elucidate Their Genetic Diversity and Vector Capacities.</title>
        <authorList>
            <consortium name="Tick Genome and Microbiome Consortium (TIGMIC)"/>
            <person name="Jia N."/>
            <person name="Wang J."/>
            <person name="Shi W."/>
            <person name="Du L."/>
            <person name="Sun Y."/>
            <person name="Zhan W."/>
            <person name="Jiang J.F."/>
            <person name="Wang Q."/>
            <person name="Zhang B."/>
            <person name="Ji P."/>
            <person name="Bell-Sakyi L."/>
            <person name="Cui X.M."/>
            <person name="Yuan T.T."/>
            <person name="Jiang B.G."/>
            <person name="Yang W.F."/>
            <person name="Lam T.T."/>
            <person name="Chang Q.C."/>
            <person name="Ding S.J."/>
            <person name="Wang X.J."/>
            <person name="Zhu J.G."/>
            <person name="Ruan X.D."/>
            <person name="Zhao L."/>
            <person name="Wei J.T."/>
            <person name="Ye R.Z."/>
            <person name="Que T.C."/>
            <person name="Du C.H."/>
            <person name="Zhou Y.H."/>
            <person name="Cheng J.X."/>
            <person name="Dai P.F."/>
            <person name="Guo W.B."/>
            <person name="Han X.H."/>
            <person name="Huang E.J."/>
            <person name="Li L.F."/>
            <person name="Wei W."/>
            <person name="Gao Y.C."/>
            <person name="Liu J.Z."/>
            <person name="Shao H.Z."/>
            <person name="Wang X."/>
            <person name="Wang C.C."/>
            <person name="Yang T.C."/>
            <person name="Huo Q.B."/>
            <person name="Li W."/>
            <person name="Chen H.Y."/>
            <person name="Chen S.E."/>
            <person name="Zhou L.G."/>
            <person name="Ni X.B."/>
            <person name="Tian J.H."/>
            <person name="Sheng Y."/>
            <person name="Liu T."/>
            <person name="Pan Y.S."/>
            <person name="Xia L.Y."/>
            <person name="Li J."/>
            <person name="Zhao F."/>
            <person name="Cao W.C."/>
        </authorList>
    </citation>
    <scope>NUCLEOTIDE SEQUENCE [LARGE SCALE GENOMIC DNA]</scope>
    <source>
        <strain evidence="1">HaeL-2018</strain>
    </source>
</reference>
<dbReference type="AlphaFoldDB" id="A0A9J6GGI2"/>
<sequence length="85" mass="9679">MAIGEEARRASCTFTFESDDQKKDLNVLMEKFEAHFKSATNLTFNEFRFGSTNQHEGESFTDWLSELKTLAKSCEFGVLEETAAQ</sequence>
<keyword evidence="2" id="KW-1185">Reference proteome</keyword>
<dbReference type="OrthoDB" id="6513927at2759"/>
<dbReference type="Proteomes" id="UP000821853">
    <property type="component" value="Chromosome 4"/>
</dbReference>
<accession>A0A9J6GGI2</accession>
<proteinExistence type="predicted"/>
<evidence type="ECO:0000313" key="1">
    <source>
        <dbReference type="EMBL" id="KAH9374485.1"/>
    </source>
</evidence>
<comment type="caution">
    <text evidence="1">The sequence shown here is derived from an EMBL/GenBank/DDBJ whole genome shotgun (WGS) entry which is preliminary data.</text>
</comment>
<dbReference type="VEuPathDB" id="VectorBase:HLOH_045297"/>
<name>A0A9J6GGI2_HAELO</name>
<evidence type="ECO:0000313" key="2">
    <source>
        <dbReference type="Proteomes" id="UP000821853"/>
    </source>
</evidence>
<gene>
    <name evidence="1" type="ORF">HPB48_000804</name>
</gene>
<organism evidence="1 2">
    <name type="scientific">Haemaphysalis longicornis</name>
    <name type="common">Bush tick</name>
    <dbReference type="NCBI Taxonomy" id="44386"/>
    <lineage>
        <taxon>Eukaryota</taxon>
        <taxon>Metazoa</taxon>
        <taxon>Ecdysozoa</taxon>
        <taxon>Arthropoda</taxon>
        <taxon>Chelicerata</taxon>
        <taxon>Arachnida</taxon>
        <taxon>Acari</taxon>
        <taxon>Parasitiformes</taxon>
        <taxon>Ixodida</taxon>
        <taxon>Ixodoidea</taxon>
        <taxon>Ixodidae</taxon>
        <taxon>Haemaphysalinae</taxon>
        <taxon>Haemaphysalis</taxon>
    </lineage>
</organism>
<dbReference type="EMBL" id="JABSTR010000006">
    <property type="protein sequence ID" value="KAH9374485.1"/>
    <property type="molecule type" value="Genomic_DNA"/>
</dbReference>